<dbReference type="Gene3D" id="1.25.40.390">
    <property type="match status" value="1"/>
</dbReference>
<gene>
    <name evidence="1" type="ORF">GCM10022388_05230</name>
</gene>
<keyword evidence="2" id="KW-1185">Reference proteome</keyword>
<comment type="caution">
    <text evidence="1">The sequence shown here is derived from an EMBL/GenBank/DDBJ whole genome shotgun (WGS) entry which is preliminary data.</text>
</comment>
<organism evidence="1 2">
    <name type="scientific">Flavobacterium chungnamense</name>
    <dbReference type="NCBI Taxonomy" id="706182"/>
    <lineage>
        <taxon>Bacteria</taxon>
        <taxon>Pseudomonadati</taxon>
        <taxon>Bacteroidota</taxon>
        <taxon>Flavobacteriia</taxon>
        <taxon>Flavobacteriales</taxon>
        <taxon>Flavobacteriaceae</taxon>
        <taxon>Flavobacterium</taxon>
    </lineage>
</organism>
<proteinExistence type="predicted"/>
<dbReference type="InterPro" id="IPR041662">
    <property type="entry name" value="SusD-like_2"/>
</dbReference>
<dbReference type="PROSITE" id="PS51257">
    <property type="entry name" value="PROKAR_LIPOPROTEIN"/>
    <property type="match status" value="1"/>
</dbReference>
<dbReference type="EMBL" id="BAABCS010000004">
    <property type="protein sequence ID" value="GAA4043194.1"/>
    <property type="molecule type" value="Genomic_DNA"/>
</dbReference>
<dbReference type="RefSeq" id="WP_345090265.1">
    <property type="nucleotide sequence ID" value="NZ_BAABCS010000004.1"/>
</dbReference>
<accession>A0ABP7UGZ6</accession>
<dbReference type="SUPFAM" id="SSF48452">
    <property type="entry name" value="TPR-like"/>
    <property type="match status" value="1"/>
</dbReference>
<reference evidence="2" key="1">
    <citation type="journal article" date="2019" name="Int. J. Syst. Evol. Microbiol.">
        <title>The Global Catalogue of Microorganisms (GCM) 10K type strain sequencing project: providing services to taxonomists for standard genome sequencing and annotation.</title>
        <authorList>
            <consortium name="The Broad Institute Genomics Platform"/>
            <consortium name="The Broad Institute Genome Sequencing Center for Infectious Disease"/>
            <person name="Wu L."/>
            <person name="Ma J."/>
        </authorList>
    </citation>
    <scope>NUCLEOTIDE SEQUENCE [LARGE SCALE GENOMIC DNA]</scope>
    <source>
        <strain evidence="2">JCM 17068</strain>
    </source>
</reference>
<sequence length="544" mass="59633">MKRIKILMPILALAFFSCDDYLDINSPSPNDLAFTEAKPSKLLPGAQVSTYRVQATTMNQLGNVFMNSWTRNVFSFGNGYDRELQLQIDNGFYTGIWDGLFRNLKNFDAIIKYPNPNGKYDMYVAAAKICKAHYMQEIVDLYGDAPYSQAWAGGANTTPAYDDDYAIYQSLIAELEDARDLIANADPSVNEDIAPYDTMLGGDMAKWAEFANTIQLRMCLRMSEVTGAKATFRDTKLADIAAGPFLSDNVSINPGFSDASNDNMNPEFNFYEYDAAGNLAQNRTFKTMSGHAYKALQSYATTNYPAAGSQEIIAGSGVFYPNVTDPRSARLFTAAPSNPRRAVNQGSSLVDVGPATATFPGLPCRFGLGNYNAYGTTHAGATIGDYATTDGFVMTYSESCFLQAEAALRYPSLFSGGSTWFNAGIQDSMDMKFVAAGSYIATINTKPNFGWTGTDAQKLHAIMYQKWVALMGVNNSIQSYIDYTRTGYPLTPLSTNAVQTRKPYRLIYPVSEYVANSANVPAMSSTEVFTINSKTPFWVPGAPN</sequence>
<evidence type="ECO:0000313" key="2">
    <source>
        <dbReference type="Proteomes" id="UP001500426"/>
    </source>
</evidence>
<name>A0ABP7UGZ6_9FLAO</name>
<protein>
    <submittedName>
        <fullName evidence="1">SusD/RagB family nutrient-binding outer membrane lipoprotein</fullName>
    </submittedName>
</protein>
<dbReference type="InterPro" id="IPR011990">
    <property type="entry name" value="TPR-like_helical_dom_sf"/>
</dbReference>
<dbReference type="Proteomes" id="UP001500426">
    <property type="component" value="Unassembled WGS sequence"/>
</dbReference>
<dbReference type="Pfam" id="PF12771">
    <property type="entry name" value="SusD-like_2"/>
    <property type="match status" value="2"/>
</dbReference>
<keyword evidence="1" id="KW-0449">Lipoprotein</keyword>
<evidence type="ECO:0000313" key="1">
    <source>
        <dbReference type="EMBL" id="GAA4043194.1"/>
    </source>
</evidence>